<dbReference type="AlphaFoldDB" id="A0A0L0BSJ1"/>
<dbReference type="PANTHER" id="PTHR11907">
    <property type="entry name" value="AMIDOPHOSPHORIBOSYLTRANSFERASE"/>
    <property type="match status" value="1"/>
</dbReference>
<evidence type="ECO:0000256" key="1">
    <source>
        <dbReference type="ARBA" id="ARBA00022679"/>
    </source>
</evidence>
<name>A0A0L0BSJ1_LUCCU</name>
<reference evidence="4 5" key="1">
    <citation type="journal article" date="2015" name="Nat. Commun.">
        <title>Lucilia cuprina genome unlocks parasitic fly biology to underpin future interventions.</title>
        <authorList>
            <person name="Anstead C.A."/>
            <person name="Korhonen P.K."/>
            <person name="Young N.D."/>
            <person name="Hall R.S."/>
            <person name="Jex A.R."/>
            <person name="Murali S.C."/>
            <person name="Hughes D.S."/>
            <person name="Lee S.F."/>
            <person name="Perry T."/>
            <person name="Stroehlein A.J."/>
            <person name="Ansell B.R."/>
            <person name="Breugelmans B."/>
            <person name="Hofmann A."/>
            <person name="Qu J."/>
            <person name="Dugan S."/>
            <person name="Lee S.L."/>
            <person name="Chao H."/>
            <person name="Dinh H."/>
            <person name="Han Y."/>
            <person name="Doddapaneni H.V."/>
            <person name="Worley K.C."/>
            <person name="Muzny D.M."/>
            <person name="Ioannidis P."/>
            <person name="Waterhouse R.M."/>
            <person name="Zdobnov E.M."/>
            <person name="James P.J."/>
            <person name="Bagnall N.H."/>
            <person name="Kotze A.C."/>
            <person name="Gibbs R.A."/>
            <person name="Richards S."/>
            <person name="Batterham P."/>
            <person name="Gasser R.B."/>
        </authorList>
    </citation>
    <scope>NUCLEOTIDE SEQUENCE [LARGE SCALE GENOMIC DNA]</scope>
    <source>
        <strain evidence="4 5">LS</strain>
        <tissue evidence="4">Full body</tissue>
    </source>
</reference>
<evidence type="ECO:0000256" key="2">
    <source>
        <dbReference type="ARBA" id="ARBA00022962"/>
    </source>
</evidence>
<dbReference type="EMBL" id="JRES01001433">
    <property type="protein sequence ID" value="KNC22943.1"/>
    <property type="molecule type" value="Genomic_DNA"/>
</dbReference>
<feature type="non-terminal residue" evidence="4">
    <location>
        <position position="1"/>
    </location>
</feature>
<comment type="caution">
    <text evidence="4">The sequence shown here is derived from an EMBL/GenBank/DDBJ whole genome shotgun (WGS) entry which is preliminary data.</text>
</comment>
<keyword evidence="2" id="KW-0315">Glutamine amidotransferase</keyword>
<gene>
    <name evidence="4" type="ORF">FF38_05373</name>
</gene>
<dbReference type="Proteomes" id="UP000037069">
    <property type="component" value="Unassembled WGS sequence"/>
</dbReference>
<evidence type="ECO:0000259" key="3">
    <source>
        <dbReference type="PROSITE" id="PS51278"/>
    </source>
</evidence>
<protein>
    <recommendedName>
        <fullName evidence="3">Glutamine amidotransferase type-2 domain-containing protein</fullName>
    </recommendedName>
</protein>
<proteinExistence type="predicted"/>
<evidence type="ECO:0000313" key="4">
    <source>
        <dbReference type="EMBL" id="KNC22943.1"/>
    </source>
</evidence>
<dbReference type="InterPro" id="IPR029055">
    <property type="entry name" value="Ntn_hydrolases_N"/>
</dbReference>
<feature type="domain" description="Glutamine amidotransferase type-2" evidence="3">
    <location>
        <begin position="1"/>
        <end position="121"/>
    </location>
</feature>
<dbReference type="InterPro" id="IPR017932">
    <property type="entry name" value="GATase_2_dom"/>
</dbReference>
<dbReference type="GO" id="GO:0016740">
    <property type="term" value="F:transferase activity"/>
    <property type="evidence" value="ECO:0007669"/>
    <property type="project" value="UniProtKB-KW"/>
</dbReference>
<keyword evidence="1" id="KW-0808">Transferase</keyword>
<sequence length="391" mass="43665">LDEVVHRHINTDSDSELLLNVFAAKLQETNKRRINVEDITEALKGVYGLVEGAFACVSMVAGYGVIGFRDAHGIRPLVYGERLSENGMDYMFASENIALEARGFTNVKDVQPGQAVIVTKSMGTKPIVSQVVPPKAYAPCIFESRIEMGTSLGRRIREDLGGSNESVRQKIDVVIPVPDTSNPSALSTATELGAVYNDTHSGFLGVLNNTHLGTIYAFNHENSFGMGPFYDEISGPVIGYTRPLPQWLSGSSEIIKDCENPRESLMKYLESNENMARVAYSHATEDYSMDFPEFISHYDDIKKSYQMEDLENEHDNNYKELSKRKFNKYLDSIGATKFDKKFLKSNVTALMTAYATFQSSWYSLMSDKYATLSPLVSLTNILNANHPNFFL</sequence>
<feature type="non-terminal residue" evidence="4">
    <location>
        <position position="391"/>
    </location>
</feature>
<dbReference type="PROSITE" id="PS51278">
    <property type="entry name" value="GATASE_TYPE_2"/>
    <property type="match status" value="1"/>
</dbReference>
<dbReference type="Gene3D" id="3.60.20.10">
    <property type="entry name" value="Glutamine Phosphoribosylpyrophosphate, subunit 1, domain 1"/>
    <property type="match status" value="1"/>
</dbReference>
<accession>A0A0L0BSJ1</accession>
<keyword evidence="5" id="KW-1185">Reference proteome</keyword>
<dbReference type="STRING" id="7375.A0A0L0BSJ1"/>
<evidence type="ECO:0000313" key="5">
    <source>
        <dbReference type="Proteomes" id="UP000037069"/>
    </source>
</evidence>
<organism evidence="4 5">
    <name type="scientific">Lucilia cuprina</name>
    <name type="common">Green bottle fly</name>
    <name type="synonym">Australian sheep blowfly</name>
    <dbReference type="NCBI Taxonomy" id="7375"/>
    <lineage>
        <taxon>Eukaryota</taxon>
        <taxon>Metazoa</taxon>
        <taxon>Ecdysozoa</taxon>
        <taxon>Arthropoda</taxon>
        <taxon>Hexapoda</taxon>
        <taxon>Insecta</taxon>
        <taxon>Pterygota</taxon>
        <taxon>Neoptera</taxon>
        <taxon>Endopterygota</taxon>
        <taxon>Diptera</taxon>
        <taxon>Brachycera</taxon>
        <taxon>Muscomorpha</taxon>
        <taxon>Oestroidea</taxon>
        <taxon>Calliphoridae</taxon>
        <taxon>Luciliinae</taxon>
        <taxon>Lucilia</taxon>
    </lineage>
</organism>
<dbReference type="SUPFAM" id="SSF56235">
    <property type="entry name" value="N-terminal nucleophile aminohydrolases (Ntn hydrolases)"/>
    <property type="match status" value="1"/>
</dbReference>